<organism evidence="2 3">
    <name type="scientific">Plicaturopsis crispa FD-325 SS-3</name>
    <dbReference type="NCBI Taxonomy" id="944288"/>
    <lineage>
        <taxon>Eukaryota</taxon>
        <taxon>Fungi</taxon>
        <taxon>Dikarya</taxon>
        <taxon>Basidiomycota</taxon>
        <taxon>Agaricomycotina</taxon>
        <taxon>Agaricomycetes</taxon>
        <taxon>Agaricomycetidae</taxon>
        <taxon>Amylocorticiales</taxon>
        <taxon>Amylocorticiaceae</taxon>
        <taxon>Plicatura</taxon>
        <taxon>Plicaturopsis crispa</taxon>
    </lineage>
</organism>
<protein>
    <submittedName>
        <fullName evidence="2">Uncharacterized protein</fullName>
    </submittedName>
</protein>
<dbReference type="InterPro" id="IPR053729">
    <property type="entry name" value="MAD2L1BP_domain_sf"/>
</dbReference>
<dbReference type="Gene3D" id="3.30.900.20">
    <property type="match status" value="1"/>
</dbReference>
<feature type="compositionally biased region" description="Pro residues" evidence="1">
    <location>
        <begin position="246"/>
        <end position="276"/>
    </location>
</feature>
<evidence type="ECO:0000313" key="3">
    <source>
        <dbReference type="Proteomes" id="UP000053263"/>
    </source>
</evidence>
<feature type="compositionally biased region" description="Acidic residues" evidence="1">
    <location>
        <begin position="189"/>
        <end position="229"/>
    </location>
</feature>
<dbReference type="AlphaFoldDB" id="A0A0C9T5J8"/>
<feature type="region of interest" description="Disordered" evidence="1">
    <location>
        <begin position="189"/>
        <end position="289"/>
    </location>
</feature>
<dbReference type="HOGENOM" id="CLU_035340_1_0_1"/>
<accession>A0A0C9T5J8</accession>
<reference evidence="2 3" key="1">
    <citation type="submission" date="2014-06" db="EMBL/GenBank/DDBJ databases">
        <title>Evolutionary Origins and Diversification of the Mycorrhizal Mutualists.</title>
        <authorList>
            <consortium name="DOE Joint Genome Institute"/>
            <consortium name="Mycorrhizal Genomics Consortium"/>
            <person name="Kohler A."/>
            <person name="Kuo A."/>
            <person name="Nagy L.G."/>
            <person name="Floudas D."/>
            <person name="Copeland A."/>
            <person name="Barry K.W."/>
            <person name="Cichocki N."/>
            <person name="Veneault-Fourrey C."/>
            <person name="LaButti K."/>
            <person name="Lindquist E.A."/>
            <person name="Lipzen A."/>
            <person name="Lundell T."/>
            <person name="Morin E."/>
            <person name="Murat C."/>
            <person name="Riley R."/>
            <person name="Ohm R."/>
            <person name="Sun H."/>
            <person name="Tunlid A."/>
            <person name="Henrissat B."/>
            <person name="Grigoriev I.V."/>
            <person name="Hibbett D.S."/>
            <person name="Martin F."/>
        </authorList>
    </citation>
    <scope>NUCLEOTIDE SEQUENCE [LARGE SCALE GENOMIC DNA]</scope>
    <source>
        <strain evidence="2 3">FD-325 SS-3</strain>
    </source>
</reference>
<sequence>MPYVAPNSSPPIGHQHTMNPAILSDNNRISDANSMPQVLEASSSKIPIVTLKEDTMSDLMAARLVMSFLGHILFLKNQVPFPVTQLTRIPGGQKNLRALKKREELLASLDTLASHLNTTFTALSTALALASSNAEEEPSGLPGDATPHAKSGSAYLAIALGASVGTSRARVMLGLDGLEVKIWGARDDDEDAVPDYDESDSDSEAGSGSEDEDEDDTSEEAESDCDSENETASASSHAHSSSSSSPHPPSRTPSPSFDLPPPPNRSLPNPLPPPRPSQSRTVSYAQQQDAHVAAERLLSRTLATAASADENATDFSAELAPTQTHLLLRAPRRFAHPAWTPQPRLAGTMDTVLREFRAEMSGSDNGGKAKKKAKSVEGVWITCRGREYTGRGAEEEDEIAPKEEDELIWWAWDGKLVGFSDW</sequence>
<name>A0A0C9T5J8_PLICR</name>
<dbReference type="EMBL" id="KN832578">
    <property type="protein sequence ID" value="KII83373.1"/>
    <property type="molecule type" value="Genomic_DNA"/>
</dbReference>
<dbReference type="OrthoDB" id="2387165at2759"/>
<gene>
    <name evidence="2" type="ORF">PLICRDRAFT_47263</name>
</gene>
<proteinExistence type="predicted"/>
<evidence type="ECO:0000256" key="1">
    <source>
        <dbReference type="SAM" id="MobiDB-lite"/>
    </source>
</evidence>
<evidence type="ECO:0000313" key="2">
    <source>
        <dbReference type="EMBL" id="KII83373.1"/>
    </source>
</evidence>
<feature type="region of interest" description="Disordered" evidence="1">
    <location>
        <begin position="1"/>
        <end position="20"/>
    </location>
</feature>
<feature type="compositionally biased region" description="Polar residues" evidence="1">
    <location>
        <begin position="278"/>
        <end position="289"/>
    </location>
</feature>
<dbReference type="Proteomes" id="UP000053263">
    <property type="component" value="Unassembled WGS sequence"/>
</dbReference>
<feature type="compositionally biased region" description="Low complexity" evidence="1">
    <location>
        <begin position="232"/>
        <end position="245"/>
    </location>
</feature>
<keyword evidence="3" id="KW-1185">Reference proteome</keyword>